<evidence type="ECO:0000256" key="5">
    <source>
        <dbReference type="ARBA" id="ARBA00022729"/>
    </source>
</evidence>
<comment type="subcellular location">
    <subcellularLocation>
        <location evidence="2">Cell envelope</location>
    </subcellularLocation>
    <subcellularLocation>
        <location evidence="1">Membrane</location>
        <topology evidence="1">Single-pass membrane protein</topology>
    </subcellularLocation>
</comment>
<evidence type="ECO:0000256" key="1">
    <source>
        <dbReference type="ARBA" id="ARBA00004167"/>
    </source>
</evidence>
<dbReference type="FunFam" id="3.80.10.10:FF:000453">
    <property type="entry name" value="Leucine-rich receptor-like protein kinase family protein"/>
    <property type="match status" value="1"/>
</dbReference>
<keyword evidence="7" id="KW-1133">Transmembrane helix</keyword>
<feature type="signal peptide" evidence="10">
    <location>
        <begin position="1"/>
        <end position="19"/>
    </location>
</feature>
<evidence type="ECO:0000256" key="8">
    <source>
        <dbReference type="ARBA" id="ARBA00023136"/>
    </source>
</evidence>
<dbReference type="PANTHER" id="PTHR48059:SF30">
    <property type="entry name" value="OS06G0587000 PROTEIN"/>
    <property type="match status" value="1"/>
</dbReference>
<dbReference type="Pfam" id="PF00560">
    <property type="entry name" value="LRR_1"/>
    <property type="match status" value="2"/>
</dbReference>
<accession>A0AAD3HCT5</accession>
<dbReference type="EMBL" id="BLLK01000062">
    <property type="protein sequence ID" value="GFH58474.1"/>
    <property type="molecule type" value="Genomic_DNA"/>
</dbReference>
<evidence type="ECO:0000256" key="6">
    <source>
        <dbReference type="ARBA" id="ARBA00022737"/>
    </source>
</evidence>
<evidence type="ECO:0000256" key="10">
    <source>
        <dbReference type="SAM" id="SignalP"/>
    </source>
</evidence>
<protein>
    <recommendedName>
        <fullName evidence="13">Leucine-rich repeat-containing N-terminal plant-type domain-containing protein</fullName>
    </recommendedName>
</protein>
<reference evidence="11 12" key="1">
    <citation type="journal article" date="2021" name="Sci. Rep.">
        <title>The genome of the diatom Chaetoceros tenuissimus carries an ancient integrated fragment of an extant virus.</title>
        <authorList>
            <person name="Hongo Y."/>
            <person name="Kimura K."/>
            <person name="Takaki Y."/>
            <person name="Yoshida Y."/>
            <person name="Baba S."/>
            <person name="Kobayashi G."/>
            <person name="Nagasaki K."/>
            <person name="Hano T."/>
            <person name="Tomaru Y."/>
        </authorList>
    </citation>
    <scope>NUCLEOTIDE SEQUENCE [LARGE SCALE GENOMIC DNA]</scope>
    <source>
        <strain evidence="11 12">NIES-3715</strain>
    </source>
</reference>
<keyword evidence="9" id="KW-0325">Glycoprotein</keyword>
<evidence type="ECO:0000256" key="2">
    <source>
        <dbReference type="ARBA" id="ARBA00004196"/>
    </source>
</evidence>
<organism evidence="11 12">
    <name type="scientific">Chaetoceros tenuissimus</name>
    <dbReference type="NCBI Taxonomy" id="426638"/>
    <lineage>
        <taxon>Eukaryota</taxon>
        <taxon>Sar</taxon>
        <taxon>Stramenopiles</taxon>
        <taxon>Ochrophyta</taxon>
        <taxon>Bacillariophyta</taxon>
        <taxon>Coscinodiscophyceae</taxon>
        <taxon>Chaetocerotophycidae</taxon>
        <taxon>Chaetocerotales</taxon>
        <taxon>Chaetocerotaceae</taxon>
        <taxon>Chaetoceros</taxon>
    </lineage>
</organism>
<dbReference type="AlphaFoldDB" id="A0AAD3HCT5"/>
<keyword evidence="4" id="KW-0812">Transmembrane</keyword>
<keyword evidence="8" id="KW-0472">Membrane</keyword>
<dbReference type="Gene3D" id="3.80.10.10">
    <property type="entry name" value="Ribonuclease Inhibitor"/>
    <property type="match status" value="1"/>
</dbReference>
<dbReference type="InterPro" id="IPR032675">
    <property type="entry name" value="LRR_dom_sf"/>
</dbReference>
<sequence>MRAFQIFVLVAFSFLQIEAKTKLNIDTKRYARICQNRQPVADNDKRGHAIIKLAIESSSLTSILSKDSPQHKSMCWMIHDDPRKMDPRGNKARFLERYALVNLYTNTKGPGWTRSDLWLSKADVCDWYGIKCNRSLFNMGKPRVSSVDLSFNKVTGIIPAEIGYLTEVTEFDLNGNSLQGVLPQLMFQKMSKLKKLNLHMNDLFGAIPKEIGLLKNLKELTLFGNFFFGRVPASIENLKKLESLDLYANNLTGPVPTGIGKLKKLKEFYINDNEVAGKMPKEVCDLKLQHLVSDCLGARPEVPCACCTVCCQGLPDPKCRDMRPSTKKTNKKKTATKKKK</sequence>
<keyword evidence="6" id="KW-0677">Repeat</keyword>
<evidence type="ECO:0000256" key="7">
    <source>
        <dbReference type="ARBA" id="ARBA00022989"/>
    </source>
</evidence>
<dbReference type="SUPFAM" id="SSF52058">
    <property type="entry name" value="L domain-like"/>
    <property type="match status" value="1"/>
</dbReference>
<evidence type="ECO:0000313" key="11">
    <source>
        <dbReference type="EMBL" id="GFH58474.1"/>
    </source>
</evidence>
<evidence type="ECO:0000256" key="4">
    <source>
        <dbReference type="ARBA" id="ARBA00022692"/>
    </source>
</evidence>
<feature type="chain" id="PRO_5042104496" description="Leucine-rich repeat-containing N-terminal plant-type domain-containing protein" evidence="10">
    <location>
        <begin position="20"/>
        <end position="340"/>
    </location>
</feature>
<evidence type="ECO:0000256" key="3">
    <source>
        <dbReference type="ARBA" id="ARBA00022614"/>
    </source>
</evidence>
<gene>
    <name evidence="11" type="ORF">CTEN210_14950</name>
</gene>
<dbReference type="InterPro" id="IPR001611">
    <property type="entry name" value="Leu-rich_rpt"/>
</dbReference>
<comment type="caution">
    <text evidence="11">The sequence shown here is derived from an EMBL/GenBank/DDBJ whole genome shotgun (WGS) entry which is preliminary data.</text>
</comment>
<keyword evidence="5 10" id="KW-0732">Signal</keyword>
<dbReference type="GO" id="GO:0006952">
    <property type="term" value="P:defense response"/>
    <property type="evidence" value="ECO:0007669"/>
    <property type="project" value="UniProtKB-ARBA"/>
</dbReference>
<evidence type="ECO:0008006" key="13">
    <source>
        <dbReference type="Google" id="ProtNLM"/>
    </source>
</evidence>
<dbReference type="InterPro" id="IPR051848">
    <property type="entry name" value="PGIP"/>
</dbReference>
<dbReference type="Proteomes" id="UP001054902">
    <property type="component" value="Unassembled WGS sequence"/>
</dbReference>
<dbReference type="PANTHER" id="PTHR48059">
    <property type="entry name" value="POLYGALACTURONASE INHIBITOR 1"/>
    <property type="match status" value="1"/>
</dbReference>
<keyword evidence="12" id="KW-1185">Reference proteome</keyword>
<proteinExistence type="predicted"/>
<dbReference type="GO" id="GO:0051707">
    <property type="term" value="P:response to other organism"/>
    <property type="evidence" value="ECO:0007669"/>
    <property type="project" value="UniProtKB-ARBA"/>
</dbReference>
<dbReference type="GO" id="GO:0016020">
    <property type="term" value="C:membrane"/>
    <property type="evidence" value="ECO:0007669"/>
    <property type="project" value="UniProtKB-SubCell"/>
</dbReference>
<evidence type="ECO:0000256" key="9">
    <source>
        <dbReference type="ARBA" id="ARBA00023180"/>
    </source>
</evidence>
<evidence type="ECO:0000313" key="12">
    <source>
        <dbReference type="Proteomes" id="UP001054902"/>
    </source>
</evidence>
<dbReference type="GO" id="GO:0009791">
    <property type="term" value="P:post-embryonic development"/>
    <property type="evidence" value="ECO:0007669"/>
    <property type="project" value="UniProtKB-ARBA"/>
</dbReference>
<keyword evidence="3" id="KW-0433">Leucine-rich repeat</keyword>
<name>A0AAD3HCT5_9STRA</name>